<name>A0A1X0QTH9_RHIZD</name>
<keyword evidence="1" id="KW-0472">Membrane</keyword>
<evidence type="ECO:0000313" key="2">
    <source>
        <dbReference type="EMBL" id="ORE03036.1"/>
    </source>
</evidence>
<dbReference type="AlphaFoldDB" id="A0A1X0QTH9"/>
<feature type="transmembrane region" description="Helical" evidence="1">
    <location>
        <begin position="90"/>
        <end position="113"/>
    </location>
</feature>
<sequence length="119" mass="13443">MRMHLIEGGDGRTHNLPTMEEVTAAIPIKHIDRSFRGIVLALGSSGRNDSLCQGQILKSTFNVSARHMLHTCVGITYCYSFMRYSNSIEVYFSPLPSLLLLLRPLFLIVMMIYGHLLPF</sequence>
<protein>
    <submittedName>
        <fullName evidence="2">Uncharacterized protein</fullName>
    </submittedName>
</protein>
<keyword evidence="1" id="KW-1133">Transmembrane helix</keyword>
<organism evidence="2">
    <name type="scientific">Rhizopus microsporus var. microsporus</name>
    <dbReference type="NCBI Taxonomy" id="86635"/>
    <lineage>
        <taxon>Eukaryota</taxon>
        <taxon>Fungi</taxon>
        <taxon>Fungi incertae sedis</taxon>
        <taxon>Mucoromycota</taxon>
        <taxon>Mucoromycotina</taxon>
        <taxon>Mucoromycetes</taxon>
        <taxon>Mucorales</taxon>
        <taxon>Mucorineae</taxon>
        <taxon>Rhizopodaceae</taxon>
        <taxon>Rhizopus</taxon>
    </lineage>
</organism>
<gene>
    <name evidence="2" type="ORF">BCV72DRAFT_308610</name>
</gene>
<evidence type="ECO:0000256" key="1">
    <source>
        <dbReference type="SAM" id="Phobius"/>
    </source>
</evidence>
<proteinExistence type="predicted"/>
<dbReference type="VEuPathDB" id="FungiDB:BCV72DRAFT_308610"/>
<reference evidence="2" key="1">
    <citation type="journal article" date="2016" name="Proc. Natl. Acad. Sci. U.S.A.">
        <title>Lipid metabolic changes in an early divergent fungus govern the establishment of a mutualistic symbiosis with endobacteria.</title>
        <authorList>
            <person name="Lastovetsky O.A."/>
            <person name="Gaspar M.L."/>
            <person name="Mondo S.J."/>
            <person name="LaButti K.M."/>
            <person name="Sandor L."/>
            <person name="Grigoriev I.V."/>
            <person name="Henry S.A."/>
            <person name="Pawlowska T.E."/>
        </authorList>
    </citation>
    <scope>NUCLEOTIDE SEQUENCE [LARGE SCALE GENOMIC DNA]</scope>
    <source>
        <strain evidence="2">ATCC 52814</strain>
    </source>
</reference>
<keyword evidence="1" id="KW-0812">Transmembrane</keyword>
<dbReference type="Proteomes" id="UP000242414">
    <property type="component" value="Unassembled WGS sequence"/>
</dbReference>
<dbReference type="EMBL" id="KV922021">
    <property type="protein sequence ID" value="ORE03036.1"/>
    <property type="molecule type" value="Genomic_DNA"/>
</dbReference>
<accession>A0A1X0QTH9</accession>